<geneLocation type="chloroplast"/>
<protein>
    <submittedName>
        <fullName>Transcript-binding protein</fullName>
    </submittedName>
</protein>
<sequence>MNHINGTINKVEANL</sequence>
<proteinExistence type="evidence at protein level"/>
<dbReference type="PIR" id="S43321">
    <property type="entry name" value="S43321"/>
</dbReference>
<keyword id="KW-0903">Direct protein sequencing</keyword>
<name>Q9T2J9_PEA</name>
<reference key="1">
    <citation type="journal article" date="1993" name="Plant Mol. Biol.">
        <title>Nascent transcript-binding protein of the pea chloroplast transcriptionally active chromosome.</title>
        <authorList>
            <person name="Lakhani S."/>
            <person name="Khanna N.C."/>
            <person name="Tewari K.K."/>
        </authorList>
    </citation>
    <scope>PROTEIN SEQUENCE</scope>
</reference>
<organism>
    <name type="scientific">Pisum sativum</name>
    <name type="common">Garden pea</name>
    <name type="synonym">Lathyrus oleraceus</name>
    <dbReference type="NCBI Taxonomy" id="3888"/>
    <lineage>
        <taxon>Eukaryota</taxon>
        <taxon>Viridiplantae</taxon>
        <taxon>Streptophyta</taxon>
        <taxon>Embryophyta</taxon>
        <taxon>Tracheophyta</taxon>
        <taxon>Spermatophyta</taxon>
        <taxon>Magnoliopsida</taxon>
        <taxon>eudicotyledons</taxon>
        <taxon>Gunneridae</taxon>
        <taxon>Pentapetalae</taxon>
        <taxon>rosids</taxon>
        <taxon>fabids</taxon>
        <taxon>Fabales</taxon>
        <taxon>Fabaceae</taxon>
        <taxon>Papilionoideae</taxon>
        <taxon>50 kb inversion clade</taxon>
        <taxon>NPAAA clade</taxon>
        <taxon>Hologalegina</taxon>
        <taxon>IRL clade</taxon>
        <taxon>Fabeae</taxon>
        <taxon>Lathyrus</taxon>
    </lineage>
</organism>
<accession>Q9T2J9</accession>